<dbReference type="EMBL" id="CAJJDP010000078">
    <property type="protein sequence ID" value="CAD8182563.1"/>
    <property type="molecule type" value="Genomic_DNA"/>
</dbReference>
<evidence type="ECO:0008006" key="4">
    <source>
        <dbReference type="Google" id="ProtNLM"/>
    </source>
</evidence>
<feature type="transmembrane region" description="Helical" evidence="1">
    <location>
        <begin position="44"/>
        <end position="63"/>
    </location>
</feature>
<keyword evidence="1" id="KW-1133">Transmembrane helix</keyword>
<accession>A0A8S1W0W4</accession>
<protein>
    <recommendedName>
        <fullName evidence="4">Transmembrane protein</fullName>
    </recommendedName>
</protein>
<dbReference type="AlphaFoldDB" id="A0A8S1W0W4"/>
<comment type="caution">
    <text evidence="2">The sequence shown here is derived from an EMBL/GenBank/DDBJ whole genome shotgun (WGS) entry which is preliminary data.</text>
</comment>
<gene>
    <name evidence="2" type="ORF">POCTA_138.1.T0790100</name>
</gene>
<feature type="transmembrane region" description="Helical" evidence="1">
    <location>
        <begin position="75"/>
        <end position="98"/>
    </location>
</feature>
<name>A0A8S1W0W4_PAROT</name>
<evidence type="ECO:0000313" key="2">
    <source>
        <dbReference type="EMBL" id="CAD8182563.1"/>
    </source>
</evidence>
<reference evidence="2" key="1">
    <citation type="submission" date="2021-01" db="EMBL/GenBank/DDBJ databases">
        <authorList>
            <consortium name="Genoscope - CEA"/>
            <person name="William W."/>
        </authorList>
    </citation>
    <scope>NUCLEOTIDE SEQUENCE</scope>
</reference>
<proteinExistence type="predicted"/>
<evidence type="ECO:0000313" key="3">
    <source>
        <dbReference type="Proteomes" id="UP000683925"/>
    </source>
</evidence>
<organism evidence="2 3">
    <name type="scientific">Paramecium octaurelia</name>
    <dbReference type="NCBI Taxonomy" id="43137"/>
    <lineage>
        <taxon>Eukaryota</taxon>
        <taxon>Sar</taxon>
        <taxon>Alveolata</taxon>
        <taxon>Ciliophora</taxon>
        <taxon>Intramacronucleata</taxon>
        <taxon>Oligohymenophorea</taxon>
        <taxon>Peniculida</taxon>
        <taxon>Parameciidae</taxon>
        <taxon>Paramecium</taxon>
    </lineage>
</organism>
<keyword evidence="3" id="KW-1185">Reference proteome</keyword>
<keyword evidence="1" id="KW-0812">Transmembrane</keyword>
<keyword evidence="1" id="KW-0472">Membrane</keyword>
<dbReference type="Proteomes" id="UP000683925">
    <property type="component" value="Unassembled WGS sequence"/>
</dbReference>
<sequence>MKCSAPSVILGMNFMEIDESCLECTVVNYKMYALNVLKVFEEEIVAQQIIIVLNVQIIVSCVIKEMRVQYIRLIHYLSMSNMNIILIIVFPALVEILIRNQAYFQIVKKVHAHNILKSIQIEFVVKIYIINNWTNYKVRRRKEDLPFKIFKSYQLFSTTSCSQEFYQMAYQKSIKQVLIKIFRIQNQRCYLNDEFQISQSFSTNIFSAMQSQQFFNLKMQNLKFMVMALQFSSRKIIHHSSLKITIFLSISKEFAQKVYKLKWTIFHLAQVQQNFQVFLNKQLNWLIYQQDYDLTTFYVIMENAKNVVMQNFWIKDFRRKFSIQAFIQIKQMQLPGNQIKQYQHQEQ</sequence>
<evidence type="ECO:0000256" key="1">
    <source>
        <dbReference type="SAM" id="Phobius"/>
    </source>
</evidence>